<dbReference type="GO" id="GO:0008270">
    <property type="term" value="F:zinc ion binding"/>
    <property type="evidence" value="ECO:0007669"/>
    <property type="project" value="InterPro"/>
</dbReference>
<dbReference type="InterPro" id="IPR046848">
    <property type="entry name" value="E_motif"/>
</dbReference>
<comment type="caution">
    <text evidence="3">The sequence shown here is derived from an EMBL/GenBank/DDBJ whole genome shotgun (WGS) entry which is preliminary data.</text>
</comment>
<evidence type="ECO:0000313" key="4">
    <source>
        <dbReference type="Proteomes" id="UP000467840"/>
    </source>
</evidence>
<proteinExistence type="inferred from homology"/>
<keyword evidence="4" id="KW-1185">Reference proteome</keyword>
<comment type="similarity">
    <text evidence="1">Belongs to the PPR family. PCMP-H subfamily.</text>
</comment>
<dbReference type="EMBL" id="JAAGAX010000008">
    <property type="protein sequence ID" value="KAF2306778.1"/>
    <property type="molecule type" value="Genomic_DNA"/>
</dbReference>
<dbReference type="InterPro" id="IPR032867">
    <property type="entry name" value="DYW_dom"/>
</dbReference>
<organism evidence="3 4">
    <name type="scientific">Hevea brasiliensis</name>
    <name type="common">Para rubber tree</name>
    <name type="synonym">Siphonia brasiliensis</name>
    <dbReference type="NCBI Taxonomy" id="3981"/>
    <lineage>
        <taxon>Eukaryota</taxon>
        <taxon>Viridiplantae</taxon>
        <taxon>Streptophyta</taxon>
        <taxon>Embryophyta</taxon>
        <taxon>Tracheophyta</taxon>
        <taxon>Spermatophyta</taxon>
        <taxon>Magnoliopsida</taxon>
        <taxon>eudicotyledons</taxon>
        <taxon>Gunneridae</taxon>
        <taxon>Pentapetalae</taxon>
        <taxon>rosids</taxon>
        <taxon>fabids</taxon>
        <taxon>Malpighiales</taxon>
        <taxon>Euphorbiaceae</taxon>
        <taxon>Crotonoideae</taxon>
        <taxon>Micrandreae</taxon>
        <taxon>Hevea</taxon>
    </lineage>
</organism>
<evidence type="ECO:0000259" key="2">
    <source>
        <dbReference type="Pfam" id="PF14432"/>
    </source>
</evidence>
<dbReference type="GO" id="GO:0003723">
    <property type="term" value="F:RNA binding"/>
    <property type="evidence" value="ECO:0007669"/>
    <property type="project" value="InterPro"/>
</dbReference>
<reference evidence="3 4" key="1">
    <citation type="journal article" date="2020" name="Mol. Plant">
        <title>The Chromosome-Based Rubber Tree Genome Provides New Insights into Spurge Genome Evolution and Rubber Biosynthesis.</title>
        <authorList>
            <person name="Liu J."/>
            <person name="Shi C."/>
            <person name="Shi C.C."/>
            <person name="Li W."/>
            <person name="Zhang Q.J."/>
            <person name="Zhang Y."/>
            <person name="Li K."/>
            <person name="Lu H.F."/>
            <person name="Shi C."/>
            <person name="Zhu S.T."/>
            <person name="Xiao Z.Y."/>
            <person name="Nan H."/>
            <person name="Yue Y."/>
            <person name="Zhu X.G."/>
            <person name="Wu Y."/>
            <person name="Hong X.N."/>
            <person name="Fan G.Y."/>
            <person name="Tong Y."/>
            <person name="Zhang D."/>
            <person name="Mao C.L."/>
            <person name="Liu Y.L."/>
            <person name="Hao S.J."/>
            <person name="Liu W.Q."/>
            <person name="Lv M.Q."/>
            <person name="Zhang H.B."/>
            <person name="Liu Y."/>
            <person name="Hu-Tang G.R."/>
            <person name="Wang J.P."/>
            <person name="Wang J.H."/>
            <person name="Sun Y.H."/>
            <person name="Ni S.B."/>
            <person name="Chen W.B."/>
            <person name="Zhang X.C."/>
            <person name="Jiao Y.N."/>
            <person name="Eichler E.E."/>
            <person name="Li G.H."/>
            <person name="Liu X."/>
            <person name="Gao L.Z."/>
        </authorList>
    </citation>
    <scope>NUCLEOTIDE SEQUENCE [LARGE SCALE GENOMIC DNA]</scope>
    <source>
        <strain evidence="4">cv. GT1</strain>
        <tissue evidence="3">Leaf</tissue>
    </source>
</reference>
<dbReference type="PANTHER" id="PTHR47926">
    <property type="entry name" value="PENTATRICOPEPTIDE REPEAT-CONTAINING PROTEIN"/>
    <property type="match status" value="1"/>
</dbReference>
<protein>
    <recommendedName>
        <fullName evidence="2">DYW domain-containing protein</fullName>
    </recommendedName>
</protein>
<dbReference type="Pfam" id="PF20431">
    <property type="entry name" value="E_motif"/>
    <property type="match status" value="1"/>
</dbReference>
<dbReference type="AlphaFoldDB" id="A0A6A6M2N3"/>
<evidence type="ECO:0000313" key="3">
    <source>
        <dbReference type="EMBL" id="KAF2306778.1"/>
    </source>
</evidence>
<dbReference type="InterPro" id="IPR046960">
    <property type="entry name" value="PPR_At4g14850-like_plant"/>
</dbReference>
<sequence length="123" mass="13808">MGALLSASRASGDLKIAERISQHIVQLDFDDPGYYVLVANVYAALGRWDDVRMIRKSIKYEKVNKLLGTLANLMAKEGYVADLQYALHDVEEDEKRGLLYGHSERLAIAFGLLNTEPGTPYKY</sequence>
<dbReference type="GO" id="GO:0009451">
    <property type="term" value="P:RNA modification"/>
    <property type="evidence" value="ECO:0007669"/>
    <property type="project" value="InterPro"/>
</dbReference>
<dbReference type="Proteomes" id="UP000467840">
    <property type="component" value="Chromosome 9"/>
</dbReference>
<gene>
    <name evidence="3" type="ORF">GH714_021329</name>
</gene>
<evidence type="ECO:0000256" key="1">
    <source>
        <dbReference type="ARBA" id="ARBA00006643"/>
    </source>
</evidence>
<feature type="domain" description="DYW" evidence="2">
    <location>
        <begin position="78"/>
        <end position="121"/>
    </location>
</feature>
<accession>A0A6A6M2N3</accession>
<name>A0A6A6M2N3_HEVBR</name>
<dbReference type="Pfam" id="PF14432">
    <property type="entry name" value="DYW_deaminase"/>
    <property type="match status" value="1"/>
</dbReference>